<dbReference type="AlphaFoldDB" id="A0A1F8EUF6"/>
<reference evidence="1 2" key="1">
    <citation type="journal article" date="2016" name="Nat. Commun.">
        <title>Thousands of microbial genomes shed light on interconnected biogeochemical processes in an aquifer system.</title>
        <authorList>
            <person name="Anantharaman K."/>
            <person name="Brown C.T."/>
            <person name="Hug L.A."/>
            <person name="Sharon I."/>
            <person name="Castelle C.J."/>
            <person name="Probst A.J."/>
            <person name="Thomas B.C."/>
            <person name="Singh A."/>
            <person name="Wilkins M.J."/>
            <person name="Karaoz U."/>
            <person name="Brodie E.L."/>
            <person name="Williams K.H."/>
            <person name="Hubbard S.S."/>
            <person name="Banfield J.F."/>
        </authorList>
    </citation>
    <scope>NUCLEOTIDE SEQUENCE [LARGE SCALE GENOMIC DNA]</scope>
</reference>
<evidence type="ECO:0008006" key="3">
    <source>
        <dbReference type="Google" id="ProtNLM"/>
    </source>
</evidence>
<dbReference type="Proteomes" id="UP000177507">
    <property type="component" value="Unassembled WGS sequence"/>
</dbReference>
<evidence type="ECO:0000313" key="2">
    <source>
        <dbReference type="Proteomes" id="UP000177507"/>
    </source>
</evidence>
<accession>A0A1F8EUF6</accession>
<comment type="caution">
    <text evidence="1">The sequence shown here is derived from an EMBL/GenBank/DDBJ whole genome shotgun (WGS) entry which is preliminary data.</text>
</comment>
<dbReference type="EMBL" id="MGJI01000020">
    <property type="protein sequence ID" value="OGN04473.1"/>
    <property type="molecule type" value="Genomic_DNA"/>
</dbReference>
<dbReference type="STRING" id="1802668.A2831_02865"/>
<evidence type="ECO:0000313" key="1">
    <source>
        <dbReference type="EMBL" id="OGN04473.1"/>
    </source>
</evidence>
<proteinExistence type="predicted"/>
<protein>
    <recommendedName>
        <fullName evidence="3">NlpC/P60 domain-containing protein</fullName>
    </recommendedName>
</protein>
<sequence>MKLKFLLKKSLLKTIENSVGTKMFRSSYYILAGKETDILKNGGLSCALYVSTVLYVFKLIAGPHATVAGTIKDLEKSGWRKVSSPGPGDVLVWRPAKFKNGSKHSHVGFCLASNYAISNSSKLGYPVKHHITFGTKGTKPIIKIASIYRYELGSKRG</sequence>
<gene>
    <name evidence="1" type="ORF">A2831_02865</name>
</gene>
<name>A0A1F8EUF6_9BACT</name>
<organism evidence="1 2">
    <name type="scientific">Candidatus Yanofskybacteria bacterium RIFCSPHIGHO2_01_FULL_44_17</name>
    <dbReference type="NCBI Taxonomy" id="1802668"/>
    <lineage>
        <taxon>Bacteria</taxon>
        <taxon>Candidatus Yanofskyibacteriota</taxon>
    </lineage>
</organism>